<dbReference type="SUPFAM" id="SSF53271">
    <property type="entry name" value="PRTase-like"/>
    <property type="match status" value="1"/>
</dbReference>
<dbReference type="EMBL" id="NTKD01000047">
    <property type="protein sequence ID" value="PDH37539.1"/>
    <property type="molecule type" value="Genomic_DNA"/>
</dbReference>
<dbReference type="InterPro" id="IPR050408">
    <property type="entry name" value="HGPRT"/>
</dbReference>
<sequence length="176" mass="19783">MKPESWQLVFDADQISAAVERVSDELNKECSGDDWLVLAVMNGALVFTADLMRRLSFVHELDSVRVSRYHGETSGGELIWHASPVASLDGANILLVDDIFDEGHTLLALHQHMQASGAAQVRSVVLLDKQHDRKVAEFSPDYCGLRCADCYVFGYGMDYEDRWRHLPEIYALPEEA</sequence>
<organism evidence="4 5">
    <name type="scientific">OM182 bacterium MED-G24</name>
    <dbReference type="NCBI Taxonomy" id="1986255"/>
    <lineage>
        <taxon>Bacteria</taxon>
        <taxon>Pseudomonadati</taxon>
        <taxon>Pseudomonadota</taxon>
        <taxon>Gammaproteobacteria</taxon>
        <taxon>OMG group</taxon>
        <taxon>OM182 clade</taxon>
    </lineage>
</organism>
<protein>
    <submittedName>
        <fullName evidence="4">Hypoxanthine-guanine phosphoribosyltransferase</fullName>
    </submittedName>
</protein>
<evidence type="ECO:0000313" key="5">
    <source>
        <dbReference type="Proteomes" id="UP000219327"/>
    </source>
</evidence>
<dbReference type="Proteomes" id="UP000219327">
    <property type="component" value="Unassembled WGS sequence"/>
</dbReference>
<dbReference type="AlphaFoldDB" id="A0A2A5WM33"/>
<accession>A0A2A5WM33</accession>
<proteinExistence type="predicted"/>
<dbReference type="PANTHER" id="PTHR43340:SF1">
    <property type="entry name" value="HYPOXANTHINE PHOSPHORIBOSYLTRANSFERASE"/>
    <property type="match status" value="1"/>
</dbReference>
<comment type="catalytic activity">
    <reaction evidence="1">
        <text>GMP + diphosphate = guanine + 5-phospho-alpha-D-ribose 1-diphosphate</text>
        <dbReference type="Rhea" id="RHEA:25424"/>
        <dbReference type="ChEBI" id="CHEBI:16235"/>
        <dbReference type="ChEBI" id="CHEBI:33019"/>
        <dbReference type="ChEBI" id="CHEBI:58017"/>
        <dbReference type="ChEBI" id="CHEBI:58115"/>
        <dbReference type="EC" id="2.4.2.8"/>
    </reaction>
    <physiologicalReaction direction="right-to-left" evidence="1">
        <dbReference type="Rhea" id="RHEA:25426"/>
    </physiologicalReaction>
</comment>
<dbReference type="PANTHER" id="PTHR43340">
    <property type="entry name" value="HYPOXANTHINE-GUANINE PHOSPHORIBOSYLTRANSFERASE"/>
    <property type="match status" value="1"/>
</dbReference>
<gene>
    <name evidence="4" type="ORF">CNE99_08055</name>
</gene>
<dbReference type="GO" id="GO:0000287">
    <property type="term" value="F:magnesium ion binding"/>
    <property type="evidence" value="ECO:0007669"/>
    <property type="project" value="TreeGrafter"/>
</dbReference>
<dbReference type="NCBIfam" id="NF006605">
    <property type="entry name" value="PRK09162.1"/>
    <property type="match status" value="1"/>
</dbReference>
<dbReference type="GO" id="GO:0032264">
    <property type="term" value="P:IMP salvage"/>
    <property type="evidence" value="ECO:0007669"/>
    <property type="project" value="TreeGrafter"/>
</dbReference>
<comment type="catalytic activity">
    <reaction evidence="2">
        <text>IMP + diphosphate = hypoxanthine + 5-phospho-alpha-D-ribose 1-diphosphate</text>
        <dbReference type="Rhea" id="RHEA:17973"/>
        <dbReference type="ChEBI" id="CHEBI:17368"/>
        <dbReference type="ChEBI" id="CHEBI:33019"/>
        <dbReference type="ChEBI" id="CHEBI:58017"/>
        <dbReference type="ChEBI" id="CHEBI:58053"/>
        <dbReference type="EC" id="2.4.2.8"/>
    </reaction>
    <physiologicalReaction direction="right-to-left" evidence="2">
        <dbReference type="Rhea" id="RHEA:17975"/>
    </physiologicalReaction>
</comment>
<dbReference type="CDD" id="cd06223">
    <property type="entry name" value="PRTases_typeI"/>
    <property type="match status" value="1"/>
</dbReference>
<feature type="domain" description="Phosphoribosyltransferase" evidence="3">
    <location>
        <begin position="11"/>
        <end position="143"/>
    </location>
</feature>
<evidence type="ECO:0000256" key="1">
    <source>
        <dbReference type="ARBA" id="ARBA00048811"/>
    </source>
</evidence>
<dbReference type="GO" id="GO:0004422">
    <property type="term" value="F:hypoxanthine phosphoribosyltransferase activity"/>
    <property type="evidence" value="ECO:0007669"/>
    <property type="project" value="TreeGrafter"/>
</dbReference>
<dbReference type="InterPro" id="IPR029057">
    <property type="entry name" value="PRTase-like"/>
</dbReference>
<name>A0A2A5WM33_9GAMM</name>
<comment type="caution">
    <text evidence="4">The sequence shown here is derived from an EMBL/GenBank/DDBJ whole genome shotgun (WGS) entry which is preliminary data.</text>
</comment>
<dbReference type="Pfam" id="PF00156">
    <property type="entry name" value="Pribosyltran"/>
    <property type="match status" value="1"/>
</dbReference>
<keyword evidence="4" id="KW-0328">Glycosyltransferase</keyword>
<evidence type="ECO:0000313" key="4">
    <source>
        <dbReference type="EMBL" id="PDH37539.1"/>
    </source>
</evidence>
<dbReference type="GO" id="GO:0005829">
    <property type="term" value="C:cytosol"/>
    <property type="evidence" value="ECO:0007669"/>
    <property type="project" value="TreeGrafter"/>
</dbReference>
<keyword evidence="4" id="KW-0808">Transferase</keyword>
<dbReference type="InterPro" id="IPR000836">
    <property type="entry name" value="PRTase_dom"/>
</dbReference>
<dbReference type="GO" id="GO:0046100">
    <property type="term" value="P:hypoxanthine metabolic process"/>
    <property type="evidence" value="ECO:0007669"/>
    <property type="project" value="TreeGrafter"/>
</dbReference>
<dbReference type="GO" id="GO:0006178">
    <property type="term" value="P:guanine salvage"/>
    <property type="evidence" value="ECO:0007669"/>
    <property type="project" value="TreeGrafter"/>
</dbReference>
<evidence type="ECO:0000259" key="3">
    <source>
        <dbReference type="Pfam" id="PF00156"/>
    </source>
</evidence>
<dbReference type="GO" id="GO:0032263">
    <property type="term" value="P:GMP salvage"/>
    <property type="evidence" value="ECO:0007669"/>
    <property type="project" value="TreeGrafter"/>
</dbReference>
<dbReference type="Gene3D" id="3.40.50.2020">
    <property type="match status" value="1"/>
</dbReference>
<evidence type="ECO:0000256" key="2">
    <source>
        <dbReference type="ARBA" id="ARBA00049402"/>
    </source>
</evidence>
<reference evidence="4 5" key="1">
    <citation type="submission" date="2017-08" db="EMBL/GenBank/DDBJ databases">
        <title>Fine stratification of microbial communities through a metagenomic profile of the photic zone.</title>
        <authorList>
            <person name="Haro-Moreno J.M."/>
            <person name="Lopez-Perez M."/>
            <person name="De La Torre J."/>
            <person name="Picazo A."/>
            <person name="Camacho A."/>
            <person name="Rodriguez-Valera F."/>
        </authorList>
    </citation>
    <scope>NUCLEOTIDE SEQUENCE [LARGE SCALE GENOMIC DNA]</scope>
    <source>
        <strain evidence="4">MED-G24</strain>
    </source>
</reference>